<keyword evidence="1" id="KW-0413">Isomerase</keyword>
<dbReference type="AlphaFoldDB" id="A0A2U1N5G6"/>
<gene>
    <name evidence="1" type="ORF">CTI12_AA304010</name>
</gene>
<evidence type="ECO:0000313" key="1">
    <source>
        <dbReference type="EMBL" id="PWA68752.1"/>
    </source>
</evidence>
<organism evidence="1 2">
    <name type="scientific">Artemisia annua</name>
    <name type="common">Sweet wormwood</name>
    <dbReference type="NCBI Taxonomy" id="35608"/>
    <lineage>
        <taxon>Eukaryota</taxon>
        <taxon>Viridiplantae</taxon>
        <taxon>Streptophyta</taxon>
        <taxon>Embryophyta</taxon>
        <taxon>Tracheophyta</taxon>
        <taxon>Spermatophyta</taxon>
        <taxon>Magnoliopsida</taxon>
        <taxon>eudicotyledons</taxon>
        <taxon>Gunneridae</taxon>
        <taxon>Pentapetalae</taxon>
        <taxon>asterids</taxon>
        <taxon>campanulids</taxon>
        <taxon>Asterales</taxon>
        <taxon>Asteraceae</taxon>
        <taxon>Asteroideae</taxon>
        <taxon>Anthemideae</taxon>
        <taxon>Artemisiinae</taxon>
        <taxon>Artemisia</taxon>
    </lineage>
</organism>
<protein>
    <submittedName>
        <fullName evidence="1">Enoyl-CoA hydratase/isomerase family</fullName>
    </submittedName>
</protein>
<dbReference type="STRING" id="35608.A0A2U1N5G6"/>
<dbReference type="GO" id="GO:0016853">
    <property type="term" value="F:isomerase activity"/>
    <property type="evidence" value="ECO:0007669"/>
    <property type="project" value="UniProtKB-KW"/>
</dbReference>
<dbReference type="EMBL" id="PKPP01003572">
    <property type="protein sequence ID" value="PWA68752.1"/>
    <property type="molecule type" value="Genomic_DNA"/>
</dbReference>
<evidence type="ECO:0000313" key="2">
    <source>
        <dbReference type="Proteomes" id="UP000245207"/>
    </source>
</evidence>
<dbReference type="Proteomes" id="UP000245207">
    <property type="component" value="Unassembled WGS sequence"/>
</dbReference>
<accession>A0A2U1N5G6</accession>
<comment type="caution">
    <text evidence="1">The sequence shown here is derived from an EMBL/GenBank/DDBJ whole genome shotgun (WGS) entry which is preliminary data.</text>
</comment>
<keyword evidence="2" id="KW-1185">Reference proteome</keyword>
<sequence length="196" mass="21810">MCIVSFLLSFENGNVFNTTLMFKSVPASYRGRMQWALDIAEKRKPWSSPLIEQIGSQSEAQQIIEITRRKLIENGPLHQACLEVVEEFIVHGGHLGIGMLFDSSCSFFDCGTTVYDGVIGKNIGKGYYIYEKGRGQKLMEESRKLANLMPQGKLVRQKCIENGPLHQARSDIVEGGIVDGGHLGVGKFETRSVVQK</sequence>
<reference evidence="1 2" key="1">
    <citation type="journal article" date="2018" name="Mol. Plant">
        <title>The genome of Artemisia annua provides insight into the evolution of Asteraceae family and artemisinin biosynthesis.</title>
        <authorList>
            <person name="Shen Q."/>
            <person name="Zhang L."/>
            <person name="Liao Z."/>
            <person name="Wang S."/>
            <person name="Yan T."/>
            <person name="Shi P."/>
            <person name="Liu M."/>
            <person name="Fu X."/>
            <person name="Pan Q."/>
            <person name="Wang Y."/>
            <person name="Lv Z."/>
            <person name="Lu X."/>
            <person name="Zhang F."/>
            <person name="Jiang W."/>
            <person name="Ma Y."/>
            <person name="Chen M."/>
            <person name="Hao X."/>
            <person name="Li L."/>
            <person name="Tang Y."/>
            <person name="Lv G."/>
            <person name="Zhou Y."/>
            <person name="Sun X."/>
            <person name="Brodelius P.E."/>
            <person name="Rose J.K.C."/>
            <person name="Tang K."/>
        </authorList>
    </citation>
    <scope>NUCLEOTIDE SEQUENCE [LARGE SCALE GENOMIC DNA]</scope>
    <source>
        <strain evidence="2">cv. Huhao1</strain>
        <tissue evidence="1">Leaf</tissue>
    </source>
</reference>
<proteinExistence type="predicted"/>
<name>A0A2U1N5G6_ARTAN</name>